<dbReference type="FunFam" id="1.20.1740.10:FF:000001">
    <property type="entry name" value="Amino acid permease"/>
    <property type="match status" value="1"/>
</dbReference>
<dbReference type="OrthoDB" id="5297508at2"/>
<keyword evidence="5 10" id="KW-0812">Transmembrane</keyword>
<dbReference type="PANTHER" id="PTHR43495:SF1">
    <property type="entry name" value="L-ASPARAGINE PERMEASE"/>
    <property type="match status" value="1"/>
</dbReference>
<proteinExistence type="inferred from homology"/>
<reference evidence="12 15" key="3">
    <citation type="submission" date="2016-10" db="EMBL/GenBank/DDBJ databases">
        <title>Genome sequence of Nocardia seriolae strain EM150506, isolated from Anguila japonica.</title>
        <authorList>
            <person name="Han H.-J."/>
        </authorList>
    </citation>
    <scope>NUCLEOTIDE SEQUENCE [LARGE SCALE GENOMIC DNA]</scope>
    <source>
        <strain evidence="12 15">EM150506</strain>
    </source>
</reference>
<feature type="region of interest" description="Disordered" evidence="9">
    <location>
        <begin position="1"/>
        <end position="33"/>
    </location>
</feature>
<keyword evidence="3" id="KW-0813">Transport</keyword>
<dbReference type="InterPro" id="IPR004841">
    <property type="entry name" value="AA-permease/SLC12A_dom"/>
</dbReference>
<feature type="transmembrane region" description="Helical" evidence="10">
    <location>
        <begin position="276"/>
        <end position="298"/>
    </location>
</feature>
<keyword evidence="4" id="KW-1003">Cell membrane</keyword>
<dbReference type="Proteomes" id="UP000037179">
    <property type="component" value="Unassembled WGS sequence"/>
</dbReference>
<dbReference type="Proteomes" id="UP000180166">
    <property type="component" value="Chromosome"/>
</dbReference>
<feature type="transmembrane region" description="Helical" evidence="10">
    <location>
        <begin position="49"/>
        <end position="70"/>
    </location>
</feature>
<feature type="transmembrane region" description="Helical" evidence="10">
    <location>
        <begin position="157"/>
        <end position="178"/>
    </location>
</feature>
<feature type="transmembrane region" description="Helical" evidence="10">
    <location>
        <begin position="363"/>
        <end position="386"/>
    </location>
</feature>
<evidence type="ECO:0000313" key="15">
    <source>
        <dbReference type="Proteomes" id="UP000180166"/>
    </source>
</evidence>
<dbReference type="PANTHER" id="PTHR43495">
    <property type="entry name" value="GABA PERMEASE"/>
    <property type="match status" value="1"/>
</dbReference>
<dbReference type="InterPro" id="IPR004840">
    <property type="entry name" value="Amino_acid_permease_CS"/>
</dbReference>
<dbReference type="EMBL" id="CP017839">
    <property type="protein sequence ID" value="APB00461.1"/>
    <property type="molecule type" value="Genomic_DNA"/>
</dbReference>
<evidence type="ECO:0000313" key="13">
    <source>
        <dbReference type="EMBL" id="GAP27009.1"/>
    </source>
</evidence>
<dbReference type="GO" id="GO:0005886">
    <property type="term" value="C:plasma membrane"/>
    <property type="evidence" value="ECO:0007669"/>
    <property type="project" value="UniProtKB-SubCell"/>
</dbReference>
<feature type="transmembrane region" description="Helical" evidence="10">
    <location>
        <begin position="230"/>
        <end position="255"/>
    </location>
</feature>
<comment type="similarity">
    <text evidence="2">Belongs to the amino acid-polyamine-organocation (APC) superfamily. Amino acid transporter (AAT) (TC 2.A.3.1) family.</text>
</comment>
<comment type="subcellular location">
    <subcellularLocation>
        <location evidence="1">Cell membrane</location>
        <topology evidence="1">Multi-pass membrane protein</topology>
    </subcellularLocation>
</comment>
<evidence type="ECO:0000256" key="1">
    <source>
        <dbReference type="ARBA" id="ARBA00004651"/>
    </source>
</evidence>
<dbReference type="PIRSF" id="PIRSF006060">
    <property type="entry name" value="AA_transporter"/>
    <property type="match status" value="1"/>
</dbReference>
<keyword evidence="7 10" id="KW-1133">Transmembrane helix</keyword>
<feature type="transmembrane region" description="Helical" evidence="10">
    <location>
        <begin position="436"/>
        <end position="454"/>
    </location>
</feature>
<dbReference type="RefSeq" id="WP_081985683.1">
    <property type="nucleotide sequence ID" value="NZ_AP017900.1"/>
</dbReference>
<feature type="transmembrane region" description="Helical" evidence="10">
    <location>
        <begin position="392"/>
        <end position="415"/>
    </location>
</feature>
<sequence>MQLDQPPSAAHTITPAGPSEPSGPSDPSERIDAGDLGYQKQLRKRHMRMIAIGGSIGTGLFLGASGRMALAGPSLAIVYIVCGVFTFMVVRALGELVMYRPSSGAFVSYAREFLGECGAYSVGWLYFLNWSTTLVADITAVALYAHYWSFFVPVPQWVLALVALAVVVGLNVVSVKLFGELEFWFALVKVGTIVVFMLVAIGFIVSGTGIDGHTPGLSTITDNGGIFPRGLAPMLTIALGVVFAFGGTEMIGVAAGESDNPRAVVPKAVNSIMWRIVLFYAGSVVLFTLLLPWTSYSAGESPFVTVMGKIGVPHAGDVMNLVVLTAAMSSLNAGLYATGRTLRSMAVAGTAPRFAARMNRRGVPYGGILITSAVGIVGVVLNLVVPEKAFEIVLNLAGLGIVGTWASIMICHWVFVRRAERGEYTRPEFRLPNAPVLNVLTLGFLAAVVVLMFFDAEIGRITLVVFLGVVAAMVAGWYRVRGRLNSDVLAPAAAPEGRSAL</sequence>
<keyword evidence="8 10" id="KW-0472">Membrane</keyword>
<dbReference type="GO" id="GO:0055085">
    <property type="term" value="P:transmembrane transport"/>
    <property type="evidence" value="ECO:0007669"/>
    <property type="project" value="InterPro"/>
</dbReference>
<evidence type="ECO:0000256" key="9">
    <source>
        <dbReference type="SAM" id="MobiDB-lite"/>
    </source>
</evidence>
<dbReference type="GeneID" id="93373684"/>
<reference evidence="13 14" key="2">
    <citation type="journal article" date="2016" name="Genome Announc.">
        <title>Draft Genome Sequence of Erythromycin- and Oxytetracycline-Sensitive Nocardia seriolae Strain U-1 (NBRC 110359).</title>
        <authorList>
            <person name="Imajoh M."/>
            <person name="Sukeda M."/>
            <person name="Shimizu M."/>
            <person name="Yamane J."/>
            <person name="Ohnishi K."/>
            <person name="Oshima S."/>
        </authorList>
    </citation>
    <scope>NUCLEOTIDE SEQUENCE [LARGE SCALE GENOMIC DNA]</scope>
    <source>
        <strain evidence="13 14">U-1</strain>
    </source>
</reference>
<evidence type="ECO:0000256" key="5">
    <source>
        <dbReference type="ARBA" id="ARBA00022692"/>
    </source>
</evidence>
<dbReference type="EMBL" id="BBYQ01000012">
    <property type="protein sequence ID" value="GAP27009.1"/>
    <property type="molecule type" value="Genomic_DNA"/>
</dbReference>
<feature type="transmembrane region" description="Helical" evidence="10">
    <location>
        <begin position="460"/>
        <end position="478"/>
    </location>
</feature>
<feature type="transmembrane region" description="Helical" evidence="10">
    <location>
        <begin position="318"/>
        <end position="337"/>
    </location>
</feature>
<evidence type="ECO:0000256" key="10">
    <source>
        <dbReference type="SAM" id="Phobius"/>
    </source>
</evidence>
<dbReference type="PROSITE" id="PS00218">
    <property type="entry name" value="AMINO_ACID_PERMEASE_1"/>
    <property type="match status" value="1"/>
</dbReference>
<dbReference type="Pfam" id="PF00324">
    <property type="entry name" value="AA_permease"/>
    <property type="match status" value="1"/>
</dbReference>
<protein>
    <submittedName>
        <fullName evidence="12">Amino-acid permease AapA</fullName>
    </submittedName>
    <submittedName>
        <fullName evidence="13">L-asparagine permease</fullName>
    </submittedName>
</protein>
<evidence type="ECO:0000259" key="11">
    <source>
        <dbReference type="Pfam" id="PF00324"/>
    </source>
</evidence>
<keyword evidence="6" id="KW-0029">Amino-acid transport</keyword>
<accession>A0A0B8N025</accession>
<dbReference type="KEGG" id="nsr:NS506_06425"/>
<evidence type="ECO:0000256" key="7">
    <source>
        <dbReference type="ARBA" id="ARBA00022989"/>
    </source>
</evidence>
<evidence type="ECO:0000313" key="12">
    <source>
        <dbReference type="EMBL" id="APB00461.1"/>
    </source>
</evidence>
<keyword evidence="14" id="KW-1185">Reference proteome</keyword>
<evidence type="ECO:0000256" key="2">
    <source>
        <dbReference type="ARBA" id="ARBA00008583"/>
    </source>
</evidence>
<feature type="domain" description="Amino acid permease/ SLC12A" evidence="11">
    <location>
        <begin position="46"/>
        <end position="457"/>
    </location>
</feature>
<dbReference type="GO" id="GO:0006865">
    <property type="term" value="P:amino acid transport"/>
    <property type="evidence" value="ECO:0007669"/>
    <property type="project" value="UniProtKB-KW"/>
</dbReference>
<gene>
    <name evidence="12" type="ORF">NS506_06425</name>
    <name evidence="13" type="ORF">NSK11_contig00012-0044</name>
</gene>
<evidence type="ECO:0000256" key="6">
    <source>
        <dbReference type="ARBA" id="ARBA00022970"/>
    </source>
</evidence>
<feature type="transmembrane region" description="Helical" evidence="10">
    <location>
        <begin position="119"/>
        <end position="145"/>
    </location>
</feature>
<feature type="transmembrane region" description="Helical" evidence="10">
    <location>
        <begin position="190"/>
        <end position="210"/>
    </location>
</feature>
<feature type="compositionally biased region" description="Low complexity" evidence="9">
    <location>
        <begin position="17"/>
        <end position="26"/>
    </location>
</feature>
<evidence type="ECO:0000256" key="8">
    <source>
        <dbReference type="ARBA" id="ARBA00023136"/>
    </source>
</evidence>
<evidence type="ECO:0000313" key="14">
    <source>
        <dbReference type="Proteomes" id="UP000037179"/>
    </source>
</evidence>
<name>A0A0B8N025_9NOCA</name>
<feature type="transmembrane region" description="Helical" evidence="10">
    <location>
        <begin position="76"/>
        <end position="98"/>
    </location>
</feature>
<dbReference type="Gene3D" id="1.20.1740.10">
    <property type="entry name" value="Amino acid/polyamine transporter I"/>
    <property type="match status" value="1"/>
</dbReference>
<organism evidence="13 14">
    <name type="scientific">Nocardia seriolae</name>
    <dbReference type="NCBI Taxonomy" id="37332"/>
    <lineage>
        <taxon>Bacteria</taxon>
        <taxon>Bacillati</taxon>
        <taxon>Actinomycetota</taxon>
        <taxon>Actinomycetes</taxon>
        <taxon>Mycobacteriales</taxon>
        <taxon>Nocardiaceae</taxon>
        <taxon>Nocardia</taxon>
    </lineage>
</organism>
<evidence type="ECO:0000256" key="3">
    <source>
        <dbReference type="ARBA" id="ARBA00022448"/>
    </source>
</evidence>
<evidence type="ECO:0000256" key="4">
    <source>
        <dbReference type="ARBA" id="ARBA00022475"/>
    </source>
</evidence>
<dbReference type="AlphaFoldDB" id="A0A0B8N025"/>
<reference evidence="14" key="1">
    <citation type="submission" date="2015-07" db="EMBL/GenBank/DDBJ databases">
        <title>Nocardia seriolae U-1 whole genome shotgun sequence.</title>
        <authorList>
            <person name="Imajoh M."/>
            <person name="Fukumoto Y."/>
            <person name="Sukeda M."/>
            <person name="Yamane J."/>
            <person name="Yamasaki K."/>
            <person name="Shimizu M."/>
            <person name="Ohnishi K."/>
            <person name="Oshima S."/>
        </authorList>
    </citation>
    <scope>NUCLEOTIDE SEQUENCE [LARGE SCALE GENOMIC DNA]</scope>
    <source>
        <strain evidence="14">U-1</strain>
    </source>
</reference>